<evidence type="ECO:0000256" key="4">
    <source>
        <dbReference type="ARBA" id="ARBA00022912"/>
    </source>
</evidence>
<dbReference type="PANTHER" id="PTHR45848">
    <property type="entry name" value="DUAL SPECIFICITY PROTEIN PHOSPHATASE 12 FAMILY MEMBER"/>
    <property type="match status" value="1"/>
</dbReference>
<dbReference type="OrthoDB" id="10252009at2759"/>
<dbReference type="GO" id="GO:0008138">
    <property type="term" value="F:protein tyrosine/serine/threonine phosphatase activity"/>
    <property type="evidence" value="ECO:0007669"/>
    <property type="project" value="TreeGrafter"/>
</dbReference>
<dbReference type="EMBL" id="ML210216">
    <property type="protein sequence ID" value="TFK23533.1"/>
    <property type="molecule type" value="Genomic_DNA"/>
</dbReference>
<dbReference type="Proteomes" id="UP000307440">
    <property type="component" value="Unassembled WGS sequence"/>
</dbReference>
<dbReference type="InterPro" id="IPR029021">
    <property type="entry name" value="Prot-tyrosine_phosphatase-like"/>
</dbReference>
<evidence type="ECO:0000313" key="7">
    <source>
        <dbReference type="EMBL" id="TFK23533.1"/>
    </source>
</evidence>
<keyword evidence="4" id="KW-0904">Protein phosphatase</keyword>
<dbReference type="GO" id="GO:0004725">
    <property type="term" value="F:protein tyrosine phosphatase activity"/>
    <property type="evidence" value="ECO:0007669"/>
    <property type="project" value="UniProtKB-EC"/>
</dbReference>
<dbReference type="InterPro" id="IPR000387">
    <property type="entry name" value="Tyr_Pase_dom"/>
</dbReference>
<evidence type="ECO:0000313" key="8">
    <source>
        <dbReference type="Proteomes" id="UP000307440"/>
    </source>
</evidence>
<comment type="similarity">
    <text evidence="1">Belongs to the protein-tyrosine phosphatase family. Non-receptor class dual specificity subfamily.</text>
</comment>
<keyword evidence="8" id="KW-1185">Reference proteome</keyword>
<dbReference type="PROSITE" id="PS50056">
    <property type="entry name" value="TYR_PHOSPHATASE_2"/>
    <property type="match status" value="1"/>
</dbReference>
<protein>
    <recommendedName>
        <fullName evidence="2">protein-tyrosine-phosphatase</fullName>
        <ecNumber evidence="2">3.1.3.48</ecNumber>
    </recommendedName>
</protein>
<dbReference type="AlphaFoldDB" id="A0A5C3KUK7"/>
<accession>A0A5C3KUK7</accession>
<dbReference type="EC" id="3.1.3.48" evidence="2"/>
<dbReference type="Gene3D" id="3.90.190.10">
    <property type="entry name" value="Protein tyrosine phosphatase superfamily"/>
    <property type="match status" value="2"/>
</dbReference>
<evidence type="ECO:0000256" key="2">
    <source>
        <dbReference type="ARBA" id="ARBA00013064"/>
    </source>
</evidence>
<reference evidence="7 8" key="1">
    <citation type="journal article" date="2019" name="Nat. Ecol. Evol.">
        <title>Megaphylogeny resolves global patterns of mushroom evolution.</title>
        <authorList>
            <person name="Varga T."/>
            <person name="Krizsan K."/>
            <person name="Foldi C."/>
            <person name="Dima B."/>
            <person name="Sanchez-Garcia M."/>
            <person name="Sanchez-Ramirez S."/>
            <person name="Szollosi G.J."/>
            <person name="Szarkandi J.G."/>
            <person name="Papp V."/>
            <person name="Albert L."/>
            <person name="Andreopoulos W."/>
            <person name="Angelini C."/>
            <person name="Antonin V."/>
            <person name="Barry K.W."/>
            <person name="Bougher N.L."/>
            <person name="Buchanan P."/>
            <person name="Buyck B."/>
            <person name="Bense V."/>
            <person name="Catcheside P."/>
            <person name="Chovatia M."/>
            <person name="Cooper J."/>
            <person name="Damon W."/>
            <person name="Desjardin D."/>
            <person name="Finy P."/>
            <person name="Geml J."/>
            <person name="Haridas S."/>
            <person name="Hughes K."/>
            <person name="Justo A."/>
            <person name="Karasinski D."/>
            <person name="Kautmanova I."/>
            <person name="Kiss B."/>
            <person name="Kocsube S."/>
            <person name="Kotiranta H."/>
            <person name="LaButti K.M."/>
            <person name="Lechner B.E."/>
            <person name="Liimatainen K."/>
            <person name="Lipzen A."/>
            <person name="Lukacs Z."/>
            <person name="Mihaltcheva S."/>
            <person name="Morgado L.N."/>
            <person name="Niskanen T."/>
            <person name="Noordeloos M.E."/>
            <person name="Ohm R.A."/>
            <person name="Ortiz-Santana B."/>
            <person name="Ovrebo C."/>
            <person name="Racz N."/>
            <person name="Riley R."/>
            <person name="Savchenko A."/>
            <person name="Shiryaev A."/>
            <person name="Soop K."/>
            <person name="Spirin V."/>
            <person name="Szebenyi C."/>
            <person name="Tomsovsky M."/>
            <person name="Tulloss R.E."/>
            <person name="Uehling J."/>
            <person name="Grigoriev I.V."/>
            <person name="Vagvolgyi C."/>
            <person name="Papp T."/>
            <person name="Martin F.M."/>
            <person name="Miettinen O."/>
            <person name="Hibbett D.S."/>
            <person name="Nagy L.G."/>
        </authorList>
    </citation>
    <scope>NUCLEOTIDE SEQUENCE [LARGE SCALE GENOMIC DNA]</scope>
    <source>
        <strain evidence="7 8">CBS 121175</strain>
    </source>
</reference>
<evidence type="ECO:0000259" key="5">
    <source>
        <dbReference type="PROSITE" id="PS50054"/>
    </source>
</evidence>
<dbReference type="SUPFAM" id="SSF52799">
    <property type="entry name" value="(Phosphotyrosine protein) phosphatases II"/>
    <property type="match status" value="2"/>
</dbReference>
<sequence length="407" mass="44907">MAITNRNGAEASITDVVDGQLYLGNLAAAKDPILLASLGITHILSVCPDYPSTGANHHVIAVDDNEYEDILVHLGKACAFVQDAVDANGRVLVHCVMGVSRSVTVVAAYLMKTRKMGVQEVLCLLKQRRPQVHPNYGFIKQLESFEKCKYGPTPVHPAYRSWKRKHVQDVTCYLNRLEDIAAIVPDRLMLMSEFPEDRQQGHSLLMNIGITHLVTLSPVDMSCVPCEYGKTTHHVEVSEQDPDSVLDFLPDAVGFMARAIAQDGRVLIFSENEPRACIAACAYLIATRKISSSEALSIIEKELLLFSPPQNWLERLKKLDEKSYRETLEHGITTIMTTATDHMISPDNASVTVYDGASLAIPPPLHKVNPEKHFAMDEVKDALISIQEKGIESPVFTSVNIVPAVLS</sequence>
<dbReference type="CDD" id="cd14498">
    <property type="entry name" value="DSP"/>
    <property type="match status" value="1"/>
</dbReference>
<feature type="domain" description="Tyrosine specific protein phosphatases" evidence="6">
    <location>
        <begin position="65"/>
        <end position="130"/>
    </location>
</feature>
<organism evidence="7 8">
    <name type="scientific">Coprinopsis marcescibilis</name>
    <name type="common">Agaric fungus</name>
    <name type="synonym">Psathyrella marcescibilis</name>
    <dbReference type="NCBI Taxonomy" id="230819"/>
    <lineage>
        <taxon>Eukaryota</taxon>
        <taxon>Fungi</taxon>
        <taxon>Dikarya</taxon>
        <taxon>Basidiomycota</taxon>
        <taxon>Agaricomycotina</taxon>
        <taxon>Agaricomycetes</taxon>
        <taxon>Agaricomycetidae</taxon>
        <taxon>Agaricales</taxon>
        <taxon>Agaricineae</taxon>
        <taxon>Psathyrellaceae</taxon>
        <taxon>Coprinopsis</taxon>
    </lineage>
</organism>
<dbReference type="InterPro" id="IPR000340">
    <property type="entry name" value="Dual-sp_phosphatase_cat-dom"/>
</dbReference>
<dbReference type="STRING" id="230819.A0A5C3KUK7"/>
<dbReference type="InterPro" id="IPR020422">
    <property type="entry name" value="TYR_PHOSPHATASE_DUAL_dom"/>
</dbReference>
<evidence type="ECO:0000259" key="6">
    <source>
        <dbReference type="PROSITE" id="PS50056"/>
    </source>
</evidence>
<evidence type="ECO:0000256" key="1">
    <source>
        <dbReference type="ARBA" id="ARBA00008601"/>
    </source>
</evidence>
<evidence type="ECO:0000256" key="3">
    <source>
        <dbReference type="ARBA" id="ARBA00022801"/>
    </source>
</evidence>
<dbReference type="PROSITE" id="PS50054">
    <property type="entry name" value="TYR_PHOSPHATASE_DUAL"/>
    <property type="match status" value="1"/>
</dbReference>
<dbReference type="SMART" id="SM00195">
    <property type="entry name" value="DSPc"/>
    <property type="match status" value="1"/>
</dbReference>
<feature type="domain" description="Tyrosine-protein phosphatase" evidence="5">
    <location>
        <begin position="12"/>
        <end position="151"/>
    </location>
</feature>
<name>A0A5C3KUK7_COPMA</name>
<keyword evidence="3" id="KW-0378">Hydrolase</keyword>
<dbReference type="Pfam" id="PF00782">
    <property type="entry name" value="DSPc"/>
    <property type="match status" value="1"/>
</dbReference>
<gene>
    <name evidence="7" type="ORF">FA15DRAFT_670363</name>
</gene>
<proteinExistence type="inferred from homology"/>
<dbReference type="PANTHER" id="PTHR45848:SF4">
    <property type="entry name" value="DUAL SPECIFICITY PROTEIN PHOSPHATASE 12"/>
    <property type="match status" value="1"/>
</dbReference>